<evidence type="ECO:0000256" key="3">
    <source>
        <dbReference type="ARBA" id="ARBA00010199"/>
    </source>
</evidence>
<dbReference type="PANTHER" id="PTHR43298">
    <property type="entry name" value="MULTIDRUG RESISTANCE PROTEIN NORM-RELATED"/>
    <property type="match status" value="1"/>
</dbReference>
<dbReference type="RefSeq" id="WP_130554696.1">
    <property type="nucleotide sequence ID" value="NZ_SHGT01000012.1"/>
</dbReference>
<evidence type="ECO:0000256" key="8">
    <source>
        <dbReference type="ARBA" id="ARBA00022692"/>
    </source>
</evidence>
<dbReference type="EMBL" id="SHGT01000012">
    <property type="protein sequence ID" value="TAA14145.1"/>
    <property type="molecule type" value="Genomic_DNA"/>
</dbReference>
<evidence type="ECO:0000256" key="12">
    <source>
        <dbReference type="ARBA" id="ARBA00031636"/>
    </source>
</evidence>
<feature type="transmembrane region" description="Helical" evidence="13">
    <location>
        <begin position="240"/>
        <end position="260"/>
    </location>
</feature>
<feature type="transmembrane region" description="Helical" evidence="13">
    <location>
        <begin position="53"/>
        <end position="71"/>
    </location>
</feature>
<evidence type="ECO:0000256" key="10">
    <source>
        <dbReference type="ARBA" id="ARBA00023065"/>
    </source>
</evidence>
<organism evidence="14 15">
    <name type="scientific">Streptococcus parasuis</name>
    <dbReference type="NCBI Taxonomy" id="1501662"/>
    <lineage>
        <taxon>Bacteria</taxon>
        <taxon>Bacillati</taxon>
        <taxon>Bacillota</taxon>
        <taxon>Bacilli</taxon>
        <taxon>Lactobacillales</taxon>
        <taxon>Streptococcaceae</taxon>
        <taxon>Streptococcus</taxon>
    </lineage>
</organism>
<evidence type="ECO:0000256" key="13">
    <source>
        <dbReference type="SAM" id="Phobius"/>
    </source>
</evidence>
<feature type="transmembrane region" description="Helical" evidence="13">
    <location>
        <begin position="21"/>
        <end position="47"/>
    </location>
</feature>
<dbReference type="InterPro" id="IPR002528">
    <property type="entry name" value="MATE_fam"/>
</dbReference>
<keyword evidence="5" id="KW-0813">Transport</keyword>
<evidence type="ECO:0000256" key="1">
    <source>
        <dbReference type="ARBA" id="ARBA00003408"/>
    </source>
</evidence>
<keyword evidence="11 13" id="KW-0472">Membrane</keyword>
<feature type="transmembrane region" description="Helical" evidence="13">
    <location>
        <begin position="367"/>
        <end position="388"/>
    </location>
</feature>
<sequence>MNKKICKELISIAFPVMGENLLQMLMGMVDSYLVASLGIVALSGVSIANNLLAVYQAVFIALAAAVSSQLAHVLGKEKGMQITAIVTDSVKLTVYVGVFLGILAVILGPTLLTSLGAEREVAQLGGLYLILVGGSILLLGLMTCLGGILRTLGQPRYPMYISLFSNLLNAVFSAIAVFVLHTGVAGVAFGTILSRIVGCGLLWSRLSISIKPSTWSVDKELVRLALPAIGERLMMRAGDVVIVGMITSLGTAVVAGNAIGETITQFNYMPTLGISVATLIMTAKSRQDSLAVQRIYRIGLGLSLIFMFVIGGISYLAGPFLISLFTMDVQVAQASQTVLLYSVLGVPFTAAALVFTGLWQGMGNARLPFYATGIGMWVVRIGLAYFLIKNYQLGLPSIWLATIVDNAFRASLLYVRFRYATG</sequence>
<comment type="function">
    <text evidence="1">Multidrug efflux pump.</text>
</comment>
<keyword evidence="6" id="KW-0050">Antiport</keyword>
<dbReference type="AlphaFoldDB" id="A0A4Q8L2D5"/>
<dbReference type="NCBIfam" id="TIGR00797">
    <property type="entry name" value="matE"/>
    <property type="match status" value="1"/>
</dbReference>
<gene>
    <name evidence="14" type="ORF">EXW74_03250</name>
</gene>
<proteinExistence type="inferred from homology"/>
<keyword evidence="7" id="KW-1003">Cell membrane</keyword>
<comment type="caution">
    <text evidence="14">The sequence shown here is derived from an EMBL/GenBank/DDBJ whole genome shotgun (WGS) entry which is preliminary data.</text>
</comment>
<keyword evidence="10" id="KW-0406">Ion transport</keyword>
<dbReference type="InterPro" id="IPR048279">
    <property type="entry name" value="MdtK-like"/>
</dbReference>
<dbReference type="GO" id="GO:0015297">
    <property type="term" value="F:antiporter activity"/>
    <property type="evidence" value="ECO:0007669"/>
    <property type="project" value="UniProtKB-KW"/>
</dbReference>
<dbReference type="PANTHER" id="PTHR43298:SF2">
    <property type="entry name" value="FMN_FAD EXPORTER YEEO-RELATED"/>
    <property type="match status" value="1"/>
</dbReference>
<feature type="transmembrane region" description="Helical" evidence="13">
    <location>
        <begin position="295"/>
        <end position="318"/>
    </location>
</feature>
<evidence type="ECO:0000256" key="9">
    <source>
        <dbReference type="ARBA" id="ARBA00022989"/>
    </source>
</evidence>
<dbReference type="InterPro" id="IPR050222">
    <property type="entry name" value="MATE_MdtK"/>
</dbReference>
<evidence type="ECO:0000256" key="2">
    <source>
        <dbReference type="ARBA" id="ARBA00004651"/>
    </source>
</evidence>
<evidence type="ECO:0000256" key="7">
    <source>
        <dbReference type="ARBA" id="ARBA00022475"/>
    </source>
</evidence>
<dbReference type="Pfam" id="PF01554">
    <property type="entry name" value="MatE"/>
    <property type="match status" value="2"/>
</dbReference>
<evidence type="ECO:0000256" key="11">
    <source>
        <dbReference type="ARBA" id="ARBA00023136"/>
    </source>
</evidence>
<dbReference type="PIRSF" id="PIRSF006603">
    <property type="entry name" value="DinF"/>
    <property type="match status" value="1"/>
</dbReference>
<feature type="transmembrane region" description="Helical" evidence="13">
    <location>
        <begin position="338"/>
        <end position="355"/>
    </location>
</feature>
<feature type="transmembrane region" description="Helical" evidence="13">
    <location>
        <begin position="394"/>
        <end position="415"/>
    </location>
</feature>
<feature type="transmembrane region" description="Helical" evidence="13">
    <location>
        <begin position="127"/>
        <end position="148"/>
    </location>
</feature>
<accession>A0A4Q8L2D5</accession>
<keyword evidence="8 13" id="KW-0812">Transmembrane</keyword>
<dbReference type="Proteomes" id="UP000291525">
    <property type="component" value="Unassembled WGS sequence"/>
</dbReference>
<dbReference type="GO" id="GO:0042910">
    <property type="term" value="F:xenobiotic transmembrane transporter activity"/>
    <property type="evidence" value="ECO:0007669"/>
    <property type="project" value="InterPro"/>
</dbReference>
<evidence type="ECO:0000313" key="14">
    <source>
        <dbReference type="EMBL" id="TAA14145.1"/>
    </source>
</evidence>
<dbReference type="GO" id="GO:0006811">
    <property type="term" value="P:monoatomic ion transport"/>
    <property type="evidence" value="ECO:0007669"/>
    <property type="project" value="UniProtKB-KW"/>
</dbReference>
<name>A0A4Q8L2D5_9STRE</name>
<dbReference type="GO" id="GO:0005886">
    <property type="term" value="C:plasma membrane"/>
    <property type="evidence" value="ECO:0007669"/>
    <property type="project" value="UniProtKB-SubCell"/>
</dbReference>
<reference evidence="14 15" key="1">
    <citation type="submission" date="2019-02" db="EMBL/GenBank/DDBJ databases">
        <title>First genome of the species Streptococcus parasuis.</title>
        <authorList>
            <person name="Stevens M.J.A."/>
            <person name="Stephan R."/>
        </authorList>
    </citation>
    <scope>NUCLEOTIDE SEQUENCE [LARGE SCALE GENOMIC DNA]</scope>
    <source>
        <strain evidence="14 15">4253</strain>
    </source>
</reference>
<protein>
    <recommendedName>
        <fullName evidence="4">Probable multidrug resistance protein NorM</fullName>
    </recommendedName>
    <alternativeName>
        <fullName evidence="12">Multidrug-efflux transporter</fullName>
    </alternativeName>
</protein>
<evidence type="ECO:0000256" key="4">
    <source>
        <dbReference type="ARBA" id="ARBA00020268"/>
    </source>
</evidence>
<feature type="transmembrane region" description="Helical" evidence="13">
    <location>
        <begin position="92"/>
        <end position="115"/>
    </location>
</feature>
<evidence type="ECO:0000313" key="15">
    <source>
        <dbReference type="Proteomes" id="UP000291525"/>
    </source>
</evidence>
<keyword evidence="9 13" id="KW-1133">Transmembrane helix</keyword>
<comment type="subcellular location">
    <subcellularLocation>
        <location evidence="2">Cell membrane</location>
        <topology evidence="2">Multi-pass membrane protein</topology>
    </subcellularLocation>
</comment>
<comment type="similarity">
    <text evidence="3">Belongs to the multi antimicrobial extrusion (MATE) (TC 2.A.66.1) family.</text>
</comment>
<evidence type="ECO:0000256" key="6">
    <source>
        <dbReference type="ARBA" id="ARBA00022449"/>
    </source>
</evidence>
<evidence type="ECO:0000256" key="5">
    <source>
        <dbReference type="ARBA" id="ARBA00022448"/>
    </source>
</evidence>
<dbReference type="OrthoDB" id="9806302at2"/>